<dbReference type="PANTHER" id="PTHR32060:SF30">
    <property type="entry name" value="CARBOXY-TERMINAL PROCESSING PROTEASE CTPA"/>
    <property type="match status" value="1"/>
</dbReference>
<dbReference type="GO" id="GO:0007165">
    <property type="term" value="P:signal transduction"/>
    <property type="evidence" value="ECO:0007669"/>
    <property type="project" value="TreeGrafter"/>
</dbReference>
<keyword evidence="4 5" id="KW-0720">Serine protease</keyword>
<evidence type="ECO:0000256" key="5">
    <source>
        <dbReference type="RuleBase" id="RU004404"/>
    </source>
</evidence>
<dbReference type="InterPro" id="IPR001478">
    <property type="entry name" value="PDZ"/>
</dbReference>
<organism evidence="8 9">
    <name type="scientific">Desulfoferula mesophila</name>
    <dbReference type="NCBI Taxonomy" id="3058419"/>
    <lineage>
        <taxon>Bacteria</taxon>
        <taxon>Pseudomonadati</taxon>
        <taxon>Thermodesulfobacteriota</taxon>
        <taxon>Desulfarculia</taxon>
        <taxon>Desulfarculales</taxon>
        <taxon>Desulfarculaceae</taxon>
        <taxon>Desulfoferula</taxon>
    </lineage>
</organism>
<dbReference type="InterPro" id="IPR036034">
    <property type="entry name" value="PDZ_sf"/>
</dbReference>
<feature type="compositionally biased region" description="Polar residues" evidence="6">
    <location>
        <begin position="415"/>
        <end position="424"/>
    </location>
</feature>
<dbReference type="PROSITE" id="PS50106">
    <property type="entry name" value="PDZ"/>
    <property type="match status" value="1"/>
</dbReference>
<dbReference type="GO" id="GO:0006508">
    <property type="term" value="P:proteolysis"/>
    <property type="evidence" value="ECO:0007669"/>
    <property type="project" value="UniProtKB-KW"/>
</dbReference>
<dbReference type="GO" id="GO:0004175">
    <property type="term" value="F:endopeptidase activity"/>
    <property type="evidence" value="ECO:0007669"/>
    <property type="project" value="TreeGrafter"/>
</dbReference>
<dbReference type="Proteomes" id="UP001366166">
    <property type="component" value="Chromosome"/>
</dbReference>
<dbReference type="InterPro" id="IPR005151">
    <property type="entry name" value="Tail-specific_protease"/>
</dbReference>
<evidence type="ECO:0000256" key="6">
    <source>
        <dbReference type="SAM" id="MobiDB-lite"/>
    </source>
</evidence>
<dbReference type="FunFam" id="3.90.226.10:FF:000029">
    <property type="entry name" value="Peptidase, S41 family"/>
    <property type="match status" value="1"/>
</dbReference>
<feature type="compositionally biased region" description="Basic and acidic residues" evidence="6">
    <location>
        <begin position="425"/>
        <end position="437"/>
    </location>
</feature>
<dbReference type="InterPro" id="IPR029045">
    <property type="entry name" value="ClpP/crotonase-like_dom_sf"/>
</dbReference>
<dbReference type="CDD" id="cd07560">
    <property type="entry name" value="Peptidase_S41_CPP"/>
    <property type="match status" value="1"/>
</dbReference>
<dbReference type="GO" id="GO:0008236">
    <property type="term" value="F:serine-type peptidase activity"/>
    <property type="evidence" value="ECO:0007669"/>
    <property type="project" value="UniProtKB-KW"/>
</dbReference>
<dbReference type="PANTHER" id="PTHR32060">
    <property type="entry name" value="TAIL-SPECIFIC PROTEASE"/>
    <property type="match status" value="1"/>
</dbReference>
<comment type="similarity">
    <text evidence="1 5">Belongs to the peptidase S41A family.</text>
</comment>
<evidence type="ECO:0000256" key="4">
    <source>
        <dbReference type="ARBA" id="ARBA00022825"/>
    </source>
</evidence>
<proteinExistence type="inferred from homology"/>
<evidence type="ECO:0000313" key="8">
    <source>
        <dbReference type="EMBL" id="BEQ15018.1"/>
    </source>
</evidence>
<reference evidence="9" key="1">
    <citation type="journal article" date="2023" name="Arch. Microbiol.">
        <title>Desulfoferula mesophilus gen. nov. sp. nov., a mesophilic sulfate-reducing bacterium isolated from a brackish lake sediment.</title>
        <authorList>
            <person name="Watanabe T."/>
            <person name="Yabe T."/>
            <person name="Tsuji J.M."/>
            <person name="Fukui M."/>
        </authorList>
    </citation>
    <scope>NUCLEOTIDE SEQUENCE [LARGE SCALE GENOMIC DNA]</scope>
    <source>
        <strain evidence="9">12FAK</strain>
    </source>
</reference>
<dbReference type="InterPro" id="IPR041489">
    <property type="entry name" value="PDZ_6"/>
</dbReference>
<evidence type="ECO:0000256" key="1">
    <source>
        <dbReference type="ARBA" id="ARBA00009179"/>
    </source>
</evidence>
<dbReference type="SMART" id="SM00228">
    <property type="entry name" value="PDZ"/>
    <property type="match status" value="1"/>
</dbReference>
<dbReference type="RefSeq" id="WP_338598833.1">
    <property type="nucleotide sequence ID" value="NZ_AP028679.1"/>
</dbReference>
<dbReference type="GO" id="GO:0030288">
    <property type="term" value="C:outer membrane-bounded periplasmic space"/>
    <property type="evidence" value="ECO:0007669"/>
    <property type="project" value="TreeGrafter"/>
</dbReference>
<dbReference type="SUPFAM" id="SSF50156">
    <property type="entry name" value="PDZ domain-like"/>
    <property type="match status" value="1"/>
</dbReference>
<dbReference type="FunFam" id="2.30.42.10:FF:000063">
    <property type="entry name" value="Peptidase, S41 family"/>
    <property type="match status" value="1"/>
</dbReference>
<dbReference type="InterPro" id="IPR055210">
    <property type="entry name" value="CtpA/B_N"/>
</dbReference>
<evidence type="ECO:0000256" key="3">
    <source>
        <dbReference type="ARBA" id="ARBA00022801"/>
    </source>
</evidence>
<evidence type="ECO:0000313" key="9">
    <source>
        <dbReference type="Proteomes" id="UP001366166"/>
    </source>
</evidence>
<dbReference type="NCBIfam" id="TIGR00225">
    <property type="entry name" value="prc"/>
    <property type="match status" value="1"/>
</dbReference>
<dbReference type="KEGG" id="dmp:FAK_20840"/>
<dbReference type="Pfam" id="PF03572">
    <property type="entry name" value="Peptidase_S41"/>
    <property type="match status" value="1"/>
</dbReference>
<dbReference type="Pfam" id="PF17820">
    <property type="entry name" value="PDZ_6"/>
    <property type="match status" value="1"/>
</dbReference>
<dbReference type="Pfam" id="PF22694">
    <property type="entry name" value="CtpB_N-like"/>
    <property type="match status" value="1"/>
</dbReference>
<name>A0AAU9ED18_9BACT</name>
<keyword evidence="2 5" id="KW-0645">Protease</keyword>
<evidence type="ECO:0000259" key="7">
    <source>
        <dbReference type="PROSITE" id="PS50106"/>
    </source>
</evidence>
<dbReference type="AlphaFoldDB" id="A0AAU9ED18"/>
<keyword evidence="9" id="KW-1185">Reference proteome</keyword>
<dbReference type="SMART" id="SM00245">
    <property type="entry name" value="TSPc"/>
    <property type="match status" value="1"/>
</dbReference>
<sequence length="472" mass="51394">MPGRSLRYGLITLAILAVLSFYLPQGPSQSAQAASDADYSSMRLLTEVMEQIQKRYVEKKTPNELLTEAVKGMVSSLDPHSDYMTPEEYKELQIETKGTFSGVGIVITSKDGILTVVSPIEGTPAYKAGVEAGDRIMKIDGKLTKGMTLMDAVKSIRGPKGSKVVLTILREGANNLQDITVVRDMIPIESVRVYLLEDGYGLIRLANFQENTTDELIKGLTELQNQKVPLKGLIIDLRTNPGGLLTEAVNVADQFLDSGLIVSTKGRTRDQEMVFKATPHMTANNYPIIVLVNQGSASASEILAGALQDHHRAMILGTQTFGKGSVQTILPLEDKGALKLTTARYYTPSGRSIQAKGITPDLVVPFKPPAPSTKAAKKSQDLREKDLQGAIPAEEEKAPAKAEKAEPAKPDDSTQTKPEQTQGKAKTDKLHYPQDRLDNDNQMLRALDLLKAWQIFSAREQINQGKVAGAAK</sequence>
<gene>
    <name evidence="8" type="primary">ctpA-2</name>
    <name evidence="8" type="ORF">FAK_20840</name>
</gene>
<feature type="compositionally biased region" description="Basic and acidic residues" evidence="6">
    <location>
        <begin position="394"/>
        <end position="414"/>
    </location>
</feature>
<feature type="domain" description="PDZ" evidence="7">
    <location>
        <begin position="89"/>
        <end position="157"/>
    </location>
</feature>
<feature type="region of interest" description="Disordered" evidence="6">
    <location>
        <begin position="364"/>
        <end position="437"/>
    </location>
</feature>
<keyword evidence="3 5" id="KW-0378">Hydrolase</keyword>
<protein>
    <submittedName>
        <fullName evidence="8">Peptidase S41</fullName>
    </submittedName>
</protein>
<accession>A0AAU9ED18</accession>
<dbReference type="EMBL" id="AP028679">
    <property type="protein sequence ID" value="BEQ15018.1"/>
    <property type="molecule type" value="Genomic_DNA"/>
</dbReference>
<dbReference type="CDD" id="cd06782">
    <property type="entry name" value="cpPDZ_CPP-like"/>
    <property type="match status" value="1"/>
</dbReference>
<dbReference type="Gene3D" id="3.90.226.10">
    <property type="entry name" value="2-enoyl-CoA Hydratase, Chain A, domain 1"/>
    <property type="match status" value="1"/>
</dbReference>
<dbReference type="InterPro" id="IPR004447">
    <property type="entry name" value="Peptidase_S41A"/>
</dbReference>
<dbReference type="SUPFAM" id="SSF52096">
    <property type="entry name" value="ClpP/crotonase"/>
    <property type="match status" value="1"/>
</dbReference>
<feature type="compositionally biased region" description="Basic and acidic residues" evidence="6">
    <location>
        <begin position="378"/>
        <end position="387"/>
    </location>
</feature>
<dbReference type="Gene3D" id="2.30.42.10">
    <property type="match status" value="1"/>
</dbReference>
<dbReference type="Gene3D" id="3.30.750.44">
    <property type="match status" value="1"/>
</dbReference>
<evidence type="ECO:0000256" key="2">
    <source>
        <dbReference type="ARBA" id="ARBA00022670"/>
    </source>
</evidence>